<evidence type="ECO:0000256" key="2">
    <source>
        <dbReference type="ARBA" id="ARBA00023043"/>
    </source>
</evidence>
<evidence type="ECO:0000256" key="3">
    <source>
        <dbReference type="PROSITE-ProRule" id="PRU00023"/>
    </source>
</evidence>
<feature type="repeat" description="ANK" evidence="3">
    <location>
        <begin position="1197"/>
        <end position="1229"/>
    </location>
</feature>
<evidence type="ECO:0000313" key="6">
    <source>
        <dbReference type="Proteomes" id="UP000622797"/>
    </source>
</evidence>
<dbReference type="PANTHER" id="PTHR24198:SF165">
    <property type="entry name" value="ANKYRIN REPEAT-CONTAINING PROTEIN-RELATED"/>
    <property type="match status" value="1"/>
</dbReference>
<keyword evidence="6" id="KW-1185">Reference proteome</keyword>
<dbReference type="SUPFAM" id="SSF48403">
    <property type="entry name" value="Ankyrin repeat"/>
    <property type="match status" value="3"/>
</dbReference>
<sequence length="1886" mass="210493">MSATMKEETEMIKDDAQSYGAADISDNGGTGRELSDGEVDGEANNGETSDKEANDNQAGDKESDEKKVNDEDVNDDEVSDEAASTYSATTASVVDADADAEAHAAYSHPTGDLHRLGLEVTSGDDESDNASYDIVTVHGLHNWSRAAWMKNKDGEPYETWLTNEFSNLTGHSGRIMMYGYDPGDRSGKAWTSYGIFKEAEALLAALMEFRRPEIRKKRRPIWFVSQDIGGLVVKAALVLASRDESKYADILHCTRSLVFFSYPHRYVSRGFLEEGVSRHISSLRWRPYIWNLSKATKSLSQTIIDVNDAFTHTQLITQVNLVNISPTPEQSTVFSPFMTCMSIAFETCLRLNRAHHLLVVQPEDTVHEFCKLPNMDWLVGDLPDHLHASLRQLINQVPPIYPYNKSEGNYTLAFPQLDDFLKSGPEQIVHLRCASNNPYATERVAERARMLLIDKKMLTRPLLYFKFNAHDIRFNNVSTMLQTFVARILFNRLKEREAEVKIIVEQFQNTERRTLDDVFADFEYLRGRPELENSICVLGCYDECDESSLWFISRLRQYVETRESTLRLLIITTHGTTKDEALSSALAQFPPGMVTSVDYEPPEPHIYEFNQEASLIVQGRPYFARNGLDDAIKDLLSKCKLDKNLCEIIADWLGSAPSPFKSGAELFESDEPPSPELVFKTILGEMPTSRTAWAQKLLCWVTSSLRPLRLEEFCWISDHLLSQTDTKNEEYDTWSHVVDILSYFYGLLVAESGEIYFKHPQTRNWLLGQDDSAGMQPWYKQGSEAERHGTLLEMSLKYLHDEAMPDVVAWNGRFPYADEYWTHHYQHATTSLKKLAKDLIQNMSIFERWLKANRALPTHLPKPSPETSTLVAAAAHFNLLDILEALLGDSPNDSGAREQALIEAARVGNLNAINLILETHSSGFDFDDEVLHEAVREASFCENSEVLRKLVDCIPESTHPIPKMEREERVKAAQAGGNSDGQIPEPTEPEKPVDGDIDDNEEVQNEDLNLAEKVKEPEKDHDPFHWLARPLLEACRLGMDDTIVKLLSVGADPSPEKGTNLRDKTPLHSAVVYSRLSSANLLLDAGADVNQPDGFGHSPLWVAKSAPVMKALLDKGAAIDAKATPGGKVLPMQAMSQWGSFVALETILGYKDYREYFNETQAVYHPVSLAAQSQRQKCLDILLRYDMETNIIDEETEKRSPLWHAINNERIDMCRALLENGANPNFAPDGAQTAFHKAVFAERVDILDLLLEHEADINIKETPGNGWSRTPLHAAIDWEDPERAEYLIDHGANPNVHDSDDIWVVFVAAQKGYNNVVRKLVGANADLNSVSDNEKWTPVHAAYEHTETVALLIELGADLTILSASDYTPLDIALINGHRGAVETILEKSKMKLDLSLRGAQKALVGAVEDNYVEAVDAILEAGADVNTPDVDYELNRNEPLTGTAMRADNEAMLRKLLEFRPDLDAVSENQSTALHCITNRTPVASVRLFVNAGGRLDVLNKNRETPLQVAADYENDAVFNYIMTKEAARSVIHITPREQVGSVMHVACYRGKFEMVKQLLEQKFDINSVCDGTWGTPLTSAVVGPSAEDRRQEKREVIELLLKEGADPNKAGGFLGYPIIAACMTDPAEFVQLVLDQKGVSINVEDPWSRKPVHMACYNSLEVLNLLKVPDSAFLARDAVGRVPLHYAVCSGQIDLVEEVLTRSTRVGLDVNVKDNDGWTPLLWAARSSLSWRSPHEADVTATDVVSLLLEKGADLSIKGMGFSASYSASQVAYYHQADAIGDFITSKEDKEPPQTKKRGSYFKCDDCFDFAVCFKCSRSRSQFHPRHSFLDQGEEWDDNGKTESENGEADVNAAPKGDGEDGDEDISNLGDGGSSDGFDDEIVG</sequence>
<evidence type="ECO:0000313" key="5">
    <source>
        <dbReference type="EMBL" id="KAF4961922.1"/>
    </source>
</evidence>
<evidence type="ECO:0000256" key="4">
    <source>
        <dbReference type="SAM" id="MobiDB-lite"/>
    </source>
</evidence>
<dbReference type="PROSITE" id="PS50297">
    <property type="entry name" value="ANK_REP_REGION"/>
    <property type="match status" value="3"/>
</dbReference>
<dbReference type="InterPro" id="IPR036770">
    <property type="entry name" value="Ankyrin_rpt-contain_sf"/>
</dbReference>
<dbReference type="Proteomes" id="UP000622797">
    <property type="component" value="Unassembled WGS sequence"/>
</dbReference>
<feature type="repeat" description="ANK" evidence="3">
    <location>
        <begin position="1230"/>
        <end position="1262"/>
    </location>
</feature>
<feature type="region of interest" description="Disordered" evidence="4">
    <location>
        <begin position="961"/>
        <end position="1000"/>
    </location>
</feature>
<dbReference type="Pfam" id="PF00023">
    <property type="entry name" value="Ank"/>
    <property type="match status" value="1"/>
</dbReference>
<reference evidence="5" key="2">
    <citation type="submission" date="2020-05" db="EMBL/GenBank/DDBJ databases">
        <authorList>
            <person name="Kim H.-S."/>
            <person name="Proctor R.H."/>
            <person name="Brown D.W."/>
        </authorList>
    </citation>
    <scope>NUCLEOTIDE SEQUENCE</scope>
    <source>
        <strain evidence="5">NRRL 20472</strain>
    </source>
</reference>
<dbReference type="PROSITE" id="PS50088">
    <property type="entry name" value="ANK_REPEAT"/>
    <property type="match status" value="5"/>
</dbReference>
<dbReference type="EMBL" id="JABEXW010000585">
    <property type="protein sequence ID" value="KAF4961922.1"/>
    <property type="molecule type" value="Genomic_DNA"/>
</dbReference>
<dbReference type="PRINTS" id="PR01415">
    <property type="entry name" value="ANKYRIN"/>
</dbReference>
<dbReference type="SMART" id="SM00248">
    <property type="entry name" value="ANK"/>
    <property type="match status" value="19"/>
</dbReference>
<protein>
    <recommendedName>
        <fullName evidence="7">Ankyrin</fullName>
    </recommendedName>
</protein>
<feature type="repeat" description="ANK" evidence="3">
    <location>
        <begin position="1681"/>
        <end position="1717"/>
    </location>
</feature>
<evidence type="ECO:0000256" key="1">
    <source>
        <dbReference type="ARBA" id="ARBA00022737"/>
    </source>
</evidence>
<dbReference type="OrthoDB" id="10252171at2759"/>
<feature type="compositionally biased region" description="Acidic residues" evidence="4">
    <location>
        <begin position="71"/>
        <end position="80"/>
    </location>
</feature>
<dbReference type="Gene3D" id="1.25.40.20">
    <property type="entry name" value="Ankyrin repeat-containing domain"/>
    <property type="match status" value="3"/>
</dbReference>
<evidence type="ECO:0008006" key="7">
    <source>
        <dbReference type="Google" id="ProtNLM"/>
    </source>
</evidence>
<feature type="repeat" description="ANK" evidence="3">
    <location>
        <begin position="1062"/>
        <end position="1094"/>
    </location>
</feature>
<feature type="region of interest" description="Disordered" evidence="4">
    <location>
        <begin position="1832"/>
        <end position="1886"/>
    </location>
</feature>
<organism evidence="5 6">
    <name type="scientific">Fusarium sarcochroum</name>
    <dbReference type="NCBI Taxonomy" id="1208366"/>
    <lineage>
        <taxon>Eukaryota</taxon>
        <taxon>Fungi</taxon>
        <taxon>Dikarya</taxon>
        <taxon>Ascomycota</taxon>
        <taxon>Pezizomycotina</taxon>
        <taxon>Sordariomycetes</taxon>
        <taxon>Hypocreomycetidae</taxon>
        <taxon>Hypocreales</taxon>
        <taxon>Nectriaceae</taxon>
        <taxon>Fusarium</taxon>
        <taxon>Fusarium lateritium species complex</taxon>
    </lineage>
</organism>
<name>A0A8H4X4S1_9HYPO</name>
<accession>A0A8H4X4S1</accession>
<feature type="repeat" description="ANK" evidence="3">
    <location>
        <begin position="1267"/>
        <end position="1299"/>
    </location>
</feature>
<reference evidence="5" key="1">
    <citation type="journal article" date="2020" name="BMC Genomics">
        <title>Correction to: Identification and distribution of gene clusters required for synthesis of sphingolipid metabolism inhibitors in diverse species of the filamentous fungus Fusarium.</title>
        <authorList>
            <person name="Kim H.S."/>
            <person name="Lohmar J.M."/>
            <person name="Busman M."/>
            <person name="Brown D.W."/>
            <person name="Naumann T.A."/>
            <person name="Divon H.H."/>
            <person name="Lysoe E."/>
            <person name="Uhlig S."/>
            <person name="Proctor R.H."/>
        </authorList>
    </citation>
    <scope>NUCLEOTIDE SEQUENCE</scope>
    <source>
        <strain evidence="5">NRRL 20472</strain>
    </source>
</reference>
<keyword evidence="2 3" id="KW-0040">ANK repeat</keyword>
<gene>
    <name evidence="5" type="ORF">FSARC_9963</name>
</gene>
<feature type="compositionally biased region" description="Basic and acidic residues" evidence="4">
    <location>
        <begin position="1"/>
        <end position="16"/>
    </location>
</feature>
<feature type="compositionally biased region" description="Basic and acidic residues" evidence="4">
    <location>
        <begin position="48"/>
        <end position="70"/>
    </location>
</feature>
<comment type="caution">
    <text evidence="5">The sequence shown here is derived from an EMBL/GenBank/DDBJ whole genome shotgun (WGS) entry which is preliminary data.</text>
</comment>
<dbReference type="PANTHER" id="PTHR24198">
    <property type="entry name" value="ANKYRIN REPEAT AND PROTEIN KINASE DOMAIN-CONTAINING PROTEIN"/>
    <property type="match status" value="1"/>
</dbReference>
<feature type="region of interest" description="Disordered" evidence="4">
    <location>
        <begin position="1"/>
        <end position="87"/>
    </location>
</feature>
<keyword evidence="1" id="KW-0677">Repeat</keyword>
<dbReference type="Pfam" id="PF12796">
    <property type="entry name" value="Ank_2"/>
    <property type="match status" value="4"/>
</dbReference>
<feature type="compositionally biased region" description="Basic and acidic residues" evidence="4">
    <location>
        <begin position="962"/>
        <end position="971"/>
    </location>
</feature>
<dbReference type="InterPro" id="IPR002110">
    <property type="entry name" value="Ankyrin_rpt"/>
</dbReference>
<proteinExistence type="predicted"/>